<evidence type="ECO:0000256" key="3">
    <source>
        <dbReference type="ARBA" id="ARBA00023002"/>
    </source>
</evidence>
<dbReference type="SUPFAM" id="SSF55447">
    <property type="entry name" value="CO dehydrogenase flavoprotein C-terminal domain-like"/>
    <property type="match status" value="1"/>
</dbReference>
<dbReference type="PANTHER" id="PTHR42659:SF2">
    <property type="entry name" value="XANTHINE DEHYDROGENASE SUBUNIT C-RELATED"/>
    <property type="match status" value="1"/>
</dbReference>
<sequence length="283" mass="30363">MNSFKYISPKTKEEALKILDELGEKGKIVAGSTNVLPDIKAKKISSCVLVDISNLSELKGVNEVGDKIAIGSLTTINQLLQSNIIAREAQVLWQACRNFADPLVRNRATIGGNIVNASPAADGVIPLLALDATVCIESFANGKKEAPLSEFFKGPGKTILQSGDLVTSVNFPKASGMKSAFIKFGLRKAMAISLANIGVVLQINEDTITEARIALGALAPTPLRARETENYLRGKQINDEVMAEASQIIKTEIKPISDIRASQAYRQHLTGVLLRRAIKAAIA</sequence>
<organism evidence="5 6">
    <name type="scientific">Neomoorella humiferrea</name>
    <dbReference type="NCBI Taxonomy" id="676965"/>
    <lineage>
        <taxon>Bacteria</taxon>
        <taxon>Bacillati</taxon>
        <taxon>Bacillota</taxon>
        <taxon>Clostridia</taxon>
        <taxon>Neomoorellales</taxon>
        <taxon>Neomoorellaceae</taxon>
        <taxon>Neomoorella</taxon>
    </lineage>
</organism>
<dbReference type="SMART" id="SM01092">
    <property type="entry name" value="CO_deh_flav_C"/>
    <property type="match status" value="1"/>
</dbReference>
<dbReference type="Pfam" id="PF00941">
    <property type="entry name" value="FAD_binding_5"/>
    <property type="match status" value="1"/>
</dbReference>
<keyword evidence="2" id="KW-0274">FAD</keyword>
<dbReference type="InterPro" id="IPR036683">
    <property type="entry name" value="CO_DH_flav_C_dom_sf"/>
</dbReference>
<dbReference type="InterPro" id="IPR005107">
    <property type="entry name" value="CO_DH_flav_C"/>
</dbReference>
<dbReference type="AlphaFoldDB" id="A0A2T0ALR4"/>
<dbReference type="GO" id="GO:0071949">
    <property type="term" value="F:FAD binding"/>
    <property type="evidence" value="ECO:0007669"/>
    <property type="project" value="InterPro"/>
</dbReference>
<dbReference type="SUPFAM" id="SSF56176">
    <property type="entry name" value="FAD-binding/transporter-associated domain-like"/>
    <property type="match status" value="1"/>
</dbReference>
<evidence type="ECO:0000259" key="4">
    <source>
        <dbReference type="PROSITE" id="PS51387"/>
    </source>
</evidence>
<dbReference type="Gene3D" id="3.30.390.50">
    <property type="entry name" value="CO dehydrogenase flavoprotein, C-terminal domain"/>
    <property type="match status" value="1"/>
</dbReference>
<gene>
    <name evidence="5" type="primary">cutM</name>
    <name evidence="5" type="ORF">MOHU_22280</name>
</gene>
<dbReference type="EC" id="1.2.7.4" evidence="5"/>
<dbReference type="OrthoDB" id="9789842at2"/>
<evidence type="ECO:0000313" key="5">
    <source>
        <dbReference type="EMBL" id="PRR69688.1"/>
    </source>
</evidence>
<keyword evidence="6" id="KW-1185">Reference proteome</keyword>
<dbReference type="InterPro" id="IPR016167">
    <property type="entry name" value="FAD-bd_PCMH_sub1"/>
</dbReference>
<dbReference type="InterPro" id="IPR002346">
    <property type="entry name" value="Mopterin_DH_FAD-bd"/>
</dbReference>
<dbReference type="GO" id="GO:0043885">
    <property type="term" value="F:anaerobic carbon-monoxide dehydrogenase activity"/>
    <property type="evidence" value="ECO:0007669"/>
    <property type="project" value="UniProtKB-EC"/>
</dbReference>
<protein>
    <submittedName>
        <fullName evidence="5">Carbon monoxide dehydrogenase medium chain</fullName>
        <ecNumber evidence="5">1.2.7.4</ecNumber>
    </submittedName>
</protein>
<evidence type="ECO:0000256" key="1">
    <source>
        <dbReference type="ARBA" id="ARBA00022630"/>
    </source>
</evidence>
<evidence type="ECO:0000313" key="6">
    <source>
        <dbReference type="Proteomes" id="UP000238415"/>
    </source>
</evidence>
<dbReference type="Pfam" id="PF03450">
    <property type="entry name" value="CO_deh_flav_C"/>
    <property type="match status" value="1"/>
</dbReference>
<reference evidence="5 6" key="1">
    <citation type="submission" date="2018-03" db="EMBL/GenBank/DDBJ databases">
        <title>Genome sequence of Moorella humiferrea DSM 23265.</title>
        <authorList>
            <person name="Poehlein A."/>
            <person name="Daniel R."/>
        </authorList>
    </citation>
    <scope>NUCLEOTIDE SEQUENCE [LARGE SCALE GENOMIC DNA]</scope>
    <source>
        <strain evidence="5 6">DSM 23265</strain>
    </source>
</reference>
<dbReference type="Gene3D" id="3.30.43.10">
    <property type="entry name" value="Uridine Diphospho-n-acetylenolpyruvylglucosamine Reductase, domain 2"/>
    <property type="match status" value="1"/>
</dbReference>
<name>A0A2T0ALR4_9FIRM</name>
<dbReference type="PANTHER" id="PTHR42659">
    <property type="entry name" value="XANTHINE DEHYDROGENASE SUBUNIT C-RELATED"/>
    <property type="match status" value="1"/>
</dbReference>
<dbReference type="InterPro" id="IPR051312">
    <property type="entry name" value="Diverse_Substr_Oxidored"/>
</dbReference>
<accession>A0A2T0ALR4</accession>
<dbReference type="InterPro" id="IPR016166">
    <property type="entry name" value="FAD-bd_PCMH"/>
</dbReference>
<dbReference type="Proteomes" id="UP000238415">
    <property type="component" value="Unassembled WGS sequence"/>
</dbReference>
<proteinExistence type="predicted"/>
<dbReference type="InterPro" id="IPR016169">
    <property type="entry name" value="FAD-bd_PCMH_sub2"/>
</dbReference>
<feature type="domain" description="FAD-binding PCMH-type" evidence="4">
    <location>
        <begin position="1"/>
        <end position="176"/>
    </location>
</feature>
<evidence type="ECO:0000256" key="2">
    <source>
        <dbReference type="ARBA" id="ARBA00022827"/>
    </source>
</evidence>
<dbReference type="PROSITE" id="PS51387">
    <property type="entry name" value="FAD_PCMH"/>
    <property type="match status" value="1"/>
</dbReference>
<dbReference type="RefSeq" id="WP_106006157.1">
    <property type="nucleotide sequence ID" value="NZ_CP136419.1"/>
</dbReference>
<dbReference type="EMBL" id="PVXM01000052">
    <property type="protein sequence ID" value="PRR69688.1"/>
    <property type="molecule type" value="Genomic_DNA"/>
</dbReference>
<keyword evidence="1" id="KW-0285">Flavoprotein</keyword>
<comment type="caution">
    <text evidence="5">The sequence shown here is derived from an EMBL/GenBank/DDBJ whole genome shotgun (WGS) entry which is preliminary data.</text>
</comment>
<dbReference type="InterPro" id="IPR036318">
    <property type="entry name" value="FAD-bd_PCMH-like_sf"/>
</dbReference>
<keyword evidence="3 5" id="KW-0560">Oxidoreductase</keyword>
<dbReference type="Gene3D" id="3.30.465.10">
    <property type="match status" value="1"/>
</dbReference>